<dbReference type="EMBL" id="JH126404">
    <property type="protein sequence ID" value="EGX89888.1"/>
    <property type="molecule type" value="Genomic_DNA"/>
</dbReference>
<accession>G3JNP8</accession>
<feature type="compositionally biased region" description="Low complexity" evidence="1">
    <location>
        <begin position="33"/>
        <end position="54"/>
    </location>
</feature>
<proteinExistence type="predicted"/>
<dbReference type="RefSeq" id="XP_006673343.1">
    <property type="nucleotide sequence ID" value="XM_006673280.1"/>
</dbReference>
<dbReference type="Proteomes" id="UP000001610">
    <property type="component" value="Unassembled WGS sequence"/>
</dbReference>
<name>G3JNP8_CORMM</name>
<protein>
    <submittedName>
        <fullName evidence="3">Uncharacterized protein</fullName>
    </submittedName>
</protein>
<gene>
    <name evidence="3" type="ORF">CCM_08141</name>
</gene>
<evidence type="ECO:0000313" key="3">
    <source>
        <dbReference type="EMBL" id="EGX89888.1"/>
    </source>
</evidence>
<feature type="compositionally biased region" description="Basic residues" evidence="1">
    <location>
        <begin position="55"/>
        <end position="67"/>
    </location>
</feature>
<keyword evidence="2" id="KW-0732">Signal</keyword>
<evidence type="ECO:0000256" key="1">
    <source>
        <dbReference type="SAM" id="MobiDB-lite"/>
    </source>
</evidence>
<dbReference type="VEuPathDB" id="FungiDB:CCM_08141"/>
<dbReference type="InParanoid" id="G3JNP8"/>
<evidence type="ECO:0000313" key="4">
    <source>
        <dbReference type="Proteomes" id="UP000001610"/>
    </source>
</evidence>
<sequence length="235" mass="25166">MKFNTALTALTAALSATLAIGGPVVTNSTSMMTTAPTTTSGLTTTGLTTTGPTTKKPKTKKPKTKKTKPLFSWTSLPIRTLKGGKYDCGFSMEKMKPWRPIPGEDVCQWCLDWACVSSDRTPKQWPGHVMYKCGSFCVVERGGSLTAPLPPRTTWPSDDLRNMYSKWEKKQNASIARAASLSSLKSASLALATNSSTLIQASSSSSFPSLTSSQFTATSTRCKSSQTGVYSPPKA</sequence>
<organism evidence="3 4">
    <name type="scientific">Cordyceps militaris (strain CM01)</name>
    <name type="common">Caterpillar fungus</name>
    <dbReference type="NCBI Taxonomy" id="983644"/>
    <lineage>
        <taxon>Eukaryota</taxon>
        <taxon>Fungi</taxon>
        <taxon>Dikarya</taxon>
        <taxon>Ascomycota</taxon>
        <taxon>Pezizomycotina</taxon>
        <taxon>Sordariomycetes</taxon>
        <taxon>Hypocreomycetidae</taxon>
        <taxon>Hypocreales</taxon>
        <taxon>Cordycipitaceae</taxon>
        <taxon>Cordyceps</taxon>
    </lineage>
</organism>
<feature type="signal peptide" evidence="2">
    <location>
        <begin position="1"/>
        <end position="21"/>
    </location>
</feature>
<feature type="compositionally biased region" description="Polar residues" evidence="1">
    <location>
        <begin position="214"/>
        <end position="229"/>
    </location>
</feature>
<dbReference type="HOGENOM" id="CLU_1180158_0_0_1"/>
<dbReference type="KEGG" id="cmt:CCM_08141"/>
<feature type="region of interest" description="Disordered" evidence="1">
    <location>
        <begin position="29"/>
        <end position="67"/>
    </location>
</feature>
<feature type="compositionally biased region" description="Low complexity" evidence="1">
    <location>
        <begin position="200"/>
        <end position="213"/>
    </location>
</feature>
<feature type="region of interest" description="Disordered" evidence="1">
    <location>
        <begin position="200"/>
        <end position="235"/>
    </location>
</feature>
<evidence type="ECO:0000256" key="2">
    <source>
        <dbReference type="SAM" id="SignalP"/>
    </source>
</evidence>
<dbReference type="GeneID" id="18170150"/>
<feature type="chain" id="PRO_5003446366" evidence="2">
    <location>
        <begin position="22"/>
        <end position="235"/>
    </location>
</feature>
<keyword evidence="4" id="KW-1185">Reference proteome</keyword>
<reference evidence="3 4" key="1">
    <citation type="journal article" date="2011" name="Genome Biol.">
        <title>Genome sequence of the insect pathogenic fungus Cordyceps militaris, a valued traditional Chinese medicine.</title>
        <authorList>
            <person name="Zheng P."/>
            <person name="Xia Y."/>
            <person name="Xiao G."/>
            <person name="Xiong C."/>
            <person name="Hu X."/>
            <person name="Zhang S."/>
            <person name="Zheng H."/>
            <person name="Huang Y."/>
            <person name="Zhou Y."/>
            <person name="Wang S."/>
            <person name="Zhao G.P."/>
            <person name="Liu X."/>
            <person name="St Leger R.J."/>
            <person name="Wang C."/>
        </authorList>
    </citation>
    <scope>NUCLEOTIDE SEQUENCE [LARGE SCALE GENOMIC DNA]</scope>
    <source>
        <strain evidence="3 4">CM01</strain>
    </source>
</reference>
<dbReference type="AlphaFoldDB" id="G3JNP8"/>